<dbReference type="Proteomes" id="UP000606730">
    <property type="component" value="Unassembled WGS sequence"/>
</dbReference>
<gene>
    <name evidence="1" type="ORF">GCM10011517_11930</name>
</gene>
<evidence type="ECO:0000313" key="2">
    <source>
        <dbReference type="Proteomes" id="UP000606730"/>
    </source>
</evidence>
<organism evidence="1 2">
    <name type="scientific">Actibacterium pelagium</name>
    <dbReference type="NCBI Taxonomy" id="2029103"/>
    <lineage>
        <taxon>Bacteria</taxon>
        <taxon>Pseudomonadati</taxon>
        <taxon>Pseudomonadota</taxon>
        <taxon>Alphaproteobacteria</taxon>
        <taxon>Rhodobacterales</taxon>
        <taxon>Roseobacteraceae</taxon>
        <taxon>Actibacterium</taxon>
    </lineage>
</organism>
<sequence length="93" mass="10604">MITLDDVEDMTDLTRDEIAAIAEHDHVPLMTAAMTANYLIHEAKGPQHIQQVICEDIREALHNGDLNHARELFTVLRRFIYEHPEAVRGSEAE</sequence>
<dbReference type="EMBL" id="BMKN01000001">
    <property type="protein sequence ID" value="GGE45870.1"/>
    <property type="molecule type" value="Genomic_DNA"/>
</dbReference>
<proteinExistence type="predicted"/>
<comment type="caution">
    <text evidence="1">The sequence shown here is derived from an EMBL/GenBank/DDBJ whole genome shotgun (WGS) entry which is preliminary data.</text>
</comment>
<reference evidence="1" key="1">
    <citation type="journal article" date="2014" name="Int. J. Syst. Evol. Microbiol.">
        <title>Complete genome sequence of Corynebacterium casei LMG S-19264T (=DSM 44701T), isolated from a smear-ripened cheese.</title>
        <authorList>
            <consortium name="US DOE Joint Genome Institute (JGI-PGF)"/>
            <person name="Walter F."/>
            <person name="Albersmeier A."/>
            <person name="Kalinowski J."/>
            <person name="Ruckert C."/>
        </authorList>
    </citation>
    <scope>NUCLEOTIDE SEQUENCE</scope>
    <source>
        <strain evidence="1">CGMCC 1.16012</strain>
    </source>
</reference>
<keyword evidence="2" id="KW-1185">Reference proteome</keyword>
<dbReference type="RefSeq" id="WP_095595976.1">
    <property type="nucleotide sequence ID" value="NZ_BMKN01000001.1"/>
</dbReference>
<dbReference type="AlphaFoldDB" id="A0A917EI87"/>
<protein>
    <submittedName>
        <fullName evidence="1">Uncharacterized protein</fullName>
    </submittedName>
</protein>
<reference evidence="1" key="2">
    <citation type="submission" date="2020-09" db="EMBL/GenBank/DDBJ databases">
        <authorList>
            <person name="Sun Q."/>
            <person name="Zhou Y."/>
        </authorList>
    </citation>
    <scope>NUCLEOTIDE SEQUENCE</scope>
    <source>
        <strain evidence="1">CGMCC 1.16012</strain>
    </source>
</reference>
<dbReference type="OrthoDB" id="5625447at2"/>
<name>A0A917EI87_9RHOB</name>
<evidence type="ECO:0000313" key="1">
    <source>
        <dbReference type="EMBL" id="GGE45870.1"/>
    </source>
</evidence>
<accession>A0A917EI87</accession>